<accession>A0A834Y6C0</accession>
<sequence>MFQIIDRSFYIRQKASEWIHKMLFLWSREHVEIPKPSPWIQWFAATLIIWTCRRQIIKIILAISPLRLLKYFNYRKNNSKNLIKRKTIKQIVNNSNEKIRKDNEQKKLSMILHPKEMIIDERMKQLCNGDGTHVMPNCNGIIQIHCRVTRSGRVYGRYPNKVVIQA</sequence>
<dbReference type="Proteomes" id="UP000639338">
    <property type="component" value="Unassembled WGS sequence"/>
</dbReference>
<dbReference type="OrthoDB" id="7682835at2759"/>
<dbReference type="EMBL" id="JACMRX010000001">
    <property type="protein sequence ID" value="KAF7997958.1"/>
    <property type="molecule type" value="Genomic_DNA"/>
</dbReference>
<comment type="caution">
    <text evidence="1">The sequence shown here is derived from an EMBL/GenBank/DDBJ whole genome shotgun (WGS) entry which is preliminary data.</text>
</comment>
<dbReference type="AlphaFoldDB" id="A0A834Y6C0"/>
<evidence type="ECO:0000313" key="1">
    <source>
        <dbReference type="EMBL" id="KAF7997958.1"/>
    </source>
</evidence>
<name>A0A834Y6C0_APHGI</name>
<proteinExistence type="predicted"/>
<keyword evidence="2" id="KW-1185">Reference proteome</keyword>
<protein>
    <submittedName>
        <fullName evidence="1">Uncharacterized protein</fullName>
    </submittedName>
</protein>
<organism evidence="1 2">
    <name type="scientific">Aphidius gifuensis</name>
    <name type="common">Parasitoid wasp</name>
    <dbReference type="NCBI Taxonomy" id="684658"/>
    <lineage>
        <taxon>Eukaryota</taxon>
        <taxon>Metazoa</taxon>
        <taxon>Ecdysozoa</taxon>
        <taxon>Arthropoda</taxon>
        <taxon>Hexapoda</taxon>
        <taxon>Insecta</taxon>
        <taxon>Pterygota</taxon>
        <taxon>Neoptera</taxon>
        <taxon>Endopterygota</taxon>
        <taxon>Hymenoptera</taxon>
        <taxon>Apocrita</taxon>
        <taxon>Ichneumonoidea</taxon>
        <taxon>Braconidae</taxon>
        <taxon>Aphidiinae</taxon>
        <taxon>Aphidius</taxon>
    </lineage>
</organism>
<reference evidence="1 2" key="1">
    <citation type="submission" date="2020-08" db="EMBL/GenBank/DDBJ databases">
        <title>Aphidius gifuensis genome sequencing and assembly.</title>
        <authorList>
            <person name="Du Z."/>
        </authorList>
    </citation>
    <scope>NUCLEOTIDE SEQUENCE [LARGE SCALE GENOMIC DNA]</scope>
    <source>
        <strain evidence="1">YNYX2018</strain>
        <tissue evidence="1">Adults</tissue>
    </source>
</reference>
<gene>
    <name evidence="1" type="ORF">HCN44_009356</name>
</gene>
<evidence type="ECO:0000313" key="2">
    <source>
        <dbReference type="Proteomes" id="UP000639338"/>
    </source>
</evidence>